<dbReference type="CDD" id="cd04301">
    <property type="entry name" value="NAT_SF"/>
    <property type="match status" value="1"/>
</dbReference>
<gene>
    <name evidence="4" type="ORF">FLAG1_11793</name>
</gene>
<proteinExistence type="predicted"/>
<evidence type="ECO:0000259" key="3">
    <source>
        <dbReference type="PROSITE" id="PS51186"/>
    </source>
</evidence>
<dbReference type="InterPro" id="IPR000182">
    <property type="entry name" value="GNAT_dom"/>
</dbReference>
<feature type="domain" description="N-acetyltransferase" evidence="3">
    <location>
        <begin position="7"/>
        <end position="153"/>
    </location>
</feature>
<dbReference type="Proteomes" id="UP000037904">
    <property type="component" value="Unassembled WGS sequence"/>
</dbReference>
<organism evidence="4 5">
    <name type="scientific">Fusarium langsethiae</name>
    <dbReference type="NCBI Taxonomy" id="179993"/>
    <lineage>
        <taxon>Eukaryota</taxon>
        <taxon>Fungi</taxon>
        <taxon>Dikarya</taxon>
        <taxon>Ascomycota</taxon>
        <taxon>Pezizomycotina</taxon>
        <taxon>Sordariomycetes</taxon>
        <taxon>Hypocreomycetidae</taxon>
        <taxon>Hypocreales</taxon>
        <taxon>Nectriaceae</taxon>
        <taxon>Fusarium</taxon>
    </lineage>
</organism>
<evidence type="ECO:0000256" key="2">
    <source>
        <dbReference type="ARBA" id="ARBA00023315"/>
    </source>
</evidence>
<dbReference type="AlphaFoldDB" id="A0A0M9EM23"/>
<dbReference type="SUPFAM" id="SSF55729">
    <property type="entry name" value="Acyl-CoA N-acyltransferases (Nat)"/>
    <property type="match status" value="1"/>
</dbReference>
<name>A0A0M9EM23_FUSLA</name>
<dbReference type="Pfam" id="PF00583">
    <property type="entry name" value="Acetyltransf_1"/>
    <property type="match status" value="1"/>
</dbReference>
<sequence>MPSATYQIERPLRSDFDEWSRLFHAYIDFYNSKIEEDQYARTFDRIIEQKNGLQALIVRKVCGEEKSLVGIAHFFPEQTPWNEKQIILLNDLFVDPSVRGEGLGRKLTQAVADVGREMGCTRVQWVTKHDNATARKLYDTLAESQFVQYRMTL</sequence>
<evidence type="ECO:0000313" key="4">
    <source>
        <dbReference type="EMBL" id="KPA35500.1"/>
    </source>
</evidence>
<accession>A0A0M9EM23</accession>
<dbReference type="OrthoDB" id="9975416at2759"/>
<dbReference type="EMBL" id="JXCE01001073">
    <property type="protein sequence ID" value="KPA35500.1"/>
    <property type="molecule type" value="Genomic_DNA"/>
</dbReference>
<dbReference type="InterPro" id="IPR016181">
    <property type="entry name" value="Acyl_CoA_acyltransferase"/>
</dbReference>
<evidence type="ECO:0000256" key="1">
    <source>
        <dbReference type="ARBA" id="ARBA00022679"/>
    </source>
</evidence>
<keyword evidence="5" id="KW-1185">Reference proteome</keyword>
<dbReference type="Gene3D" id="3.40.630.30">
    <property type="match status" value="1"/>
</dbReference>
<reference evidence="4 5" key="1">
    <citation type="submission" date="2015-04" db="EMBL/GenBank/DDBJ databases">
        <title>The draft genome sequence of Fusarium langsethiae, a T-2/HT-2 mycotoxin producer.</title>
        <authorList>
            <person name="Lysoe E."/>
            <person name="Divon H.H."/>
            <person name="Terzi V."/>
            <person name="Orru L."/>
            <person name="Lamontanara A."/>
            <person name="Kolseth A.-K."/>
            <person name="Frandsen R.J."/>
            <person name="Nielsen K."/>
            <person name="Thrane U."/>
        </authorList>
    </citation>
    <scope>NUCLEOTIDE SEQUENCE [LARGE SCALE GENOMIC DNA]</scope>
    <source>
        <strain evidence="4 5">Fl201059</strain>
    </source>
</reference>
<dbReference type="PROSITE" id="PS51186">
    <property type="entry name" value="GNAT"/>
    <property type="match status" value="1"/>
</dbReference>
<evidence type="ECO:0000313" key="5">
    <source>
        <dbReference type="Proteomes" id="UP000037904"/>
    </source>
</evidence>
<keyword evidence="2" id="KW-0012">Acyltransferase</keyword>
<comment type="caution">
    <text evidence="4">The sequence shown here is derived from an EMBL/GenBank/DDBJ whole genome shotgun (WGS) entry which is preliminary data.</text>
</comment>
<dbReference type="InterPro" id="IPR051016">
    <property type="entry name" value="Diverse_Substrate_AcTransf"/>
</dbReference>
<keyword evidence="1 4" id="KW-0808">Transferase</keyword>
<dbReference type="PANTHER" id="PTHR10545">
    <property type="entry name" value="DIAMINE N-ACETYLTRANSFERASE"/>
    <property type="match status" value="1"/>
</dbReference>
<protein>
    <submittedName>
        <fullName evidence="4">Histone acetyltransferase hpa2</fullName>
    </submittedName>
</protein>
<dbReference type="GO" id="GO:0008080">
    <property type="term" value="F:N-acetyltransferase activity"/>
    <property type="evidence" value="ECO:0007669"/>
    <property type="project" value="TreeGrafter"/>
</dbReference>
<dbReference type="PANTHER" id="PTHR10545:SF42">
    <property type="entry name" value="ACETYLTRANSFERASE"/>
    <property type="match status" value="1"/>
</dbReference>